<sequence>MELEENKLYGTVEGMDCRVLIREGAGFAKPPKHLWRQPRTHIRIQQRYHSDSDRYPYGKTAGKRHPGLKKPPMSWPATFHK</sequence>
<gene>
    <name evidence="2" type="ORF">SKAU_G00205460</name>
</gene>
<proteinExistence type="predicted"/>
<keyword evidence="3" id="KW-1185">Reference proteome</keyword>
<name>A0A9Q1FGL2_SYNKA</name>
<protein>
    <submittedName>
        <fullName evidence="2">Uncharacterized protein</fullName>
    </submittedName>
</protein>
<dbReference type="OrthoDB" id="8906824at2759"/>
<dbReference type="EMBL" id="JAINUF010000006">
    <property type="protein sequence ID" value="KAJ8357752.1"/>
    <property type="molecule type" value="Genomic_DNA"/>
</dbReference>
<reference evidence="2" key="1">
    <citation type="journal article" date="2023" name="Science">
        <title>Genome structures resolve the early diversification of teleost fishes.</title>
        <authorList>
            <person name="Parey E."/>
            <person name="Louis A."/>
            <person name="Montfort J."/>
            <person name="Bouchez O."/>
            <person name="Roques C."/>
            <person name="Iampietro C."/>
            <person name="Lluch J."/>
            <person name="Castinel A."/>
            <person name="Donnadieu C."/>
            <person name="Desvignes T."/>
            <person name="Floi Bucao C."/>
            <person name="Jouanno E."/>
            <person name="Wen M."/>
            <person name="Mejri S."/>
            <person name="Dirks R."/>
            <person name="Jansen H."/>
            <person name="Henkel C."/>
            <person name="Chen W.J."/>
            <person name="Zahm M."/>
            <person name="Cabau C."/>
            <person name="Klopp C."/>
            <person name="Thompson A.W."/>
            <person name="Robinson-Rechavi M."/>
            <person name="Braasch I."/>
            <person name="Lecointre G."/>
            <person name="Bobe J."/>
            <person name="Postlethwait J.H."/>
            <person name="Berthelot C."/>
            <person name="Roest Crollius H."/>
            <person name="Guiguen Y."/>
        </authorList>
    </citation>
    <scope>NUCLEOTIDE SEQUENCE</scope>
    <source>
        <strain evidence="2">WJC10195</strain>
    </source>
</reference>
<comment type="caution">
    <text evidence="2">The sequence shown here is derived from an EMBL/GenBank/DDBJ whole genome shotgun (WGS) entry which is preliminary data.</text>
</comment>
<organism evidence="2 3">
    <name type="scientific">Synaphobranchus kaupii</name>
    <name type="common">Kaup's arrowtooth eel</name>
    <dbReference type="NCBI Taxonomy" id="118154"/>
    <lineage>
        <taxon>Eukaryota</taxon>
        <taxon>Metazoa</taxon>
        <taxon>Chordata</taxon>
        <taxon>Craniata</taxon>
        <taxon>Vertebrata</taxon>
        <taxon>Euteleostomi</taxon>
        <taxon>Actinopterygii</taxon>
        <taxon>Neopterygii</taxon>
        <taxon>Teleostei</taxon>
        <taxon>Anguilliformes</taxon>
        <taxon>Synaphobranchidae</taxon>
        <taxon>Synaphobranchus</taxon>
    </lineage>
</organism>
<feature type="region of interest" description="Disordered" evidence="1">
    <location>
        <begin position="45"/>
        <end position="81"/>
    </location>
</feature>
<evidence type="ECO:0000313" key="3">
    <source>
        <dbReference type="Proteomes" id="UP001152622"/>
    </source>
</evidence>
<accession>A0A9Q1FGL2</accession>
<dbReference type="Proteomes" id="UP001152622">
    <property type="component" value="Chromosome 6"/>
</dbReference>
<evidence type="ECO:0000313" key="2">
    <source>
        <dbReference type="EMBL" id="KAJ8357752.1"/>
    </source>
</evidence>
<evidence type="ECO:0000256" key="1">
    <source>
        <dbReference type="SAM" id="MobiDB-lite"/>
    </source>
</evidence>
<dbReference type="AlphaFoldDB" id="A0A9Q1FGL2"/>